<dbReference type="RefSeq" id="WP_122906406.1">
    <property type="nucleotide sequence ID" value="NZ_RHHS01000048.1"/>
</dbReference>
<organism evidence="1 2">
    <name type="scientific">Brevibacillus gelatini</name>
    <dbReference type="NCBI Taxonomy" id="1655277"/>
    <lineage>
        <taxon>Bacteria</taxon>
        <taxon>Bacillati</taxon>
        <taxon>Bacillota</taxon>
        <taxon>Bacilli</taxon>
        <taxon>Bacillales</taxon>
        <taxon>Paenibacillaceae</taxon>
        <taxon>Brevibacillus</taxon>
    </lineage>
</organism>
<sequence>MKKTRLTYLLPSTGTVKQGEEKVRIIAPIHDSNPIELHSKKPHKKMSLWEKRAEELIFLLECVENGIITREYYENYLSEIRGKRAYSRA</sequence>
<evidence type="ECO:0000313" key="2">
    <source>
        <dbReference type="Proteomes" id="UP000268829"/>
    </source>
</evidence>
<keyword evidence="2" id="KW-1185">Reference proteome</keyword>
<protein>
    <submittedName>
        <fullName evidence="1">Uncharacterized protein</fullName>
    </submittedName>
</protein>
<name>A0A3M8ASH5_9BACL</name>
<comment type="caution">
    <text evidence="1">The sequence shown here is derived from an EMBL/GenBank/DDBJ whole genome shotgun (WGS) entry which is preliminary data.</text>
</comment>
<dbReference type="Proteomes" id="UP000268829">
    <property type="component" value="Unassembled WGS sequence"/>
</dbReference>
<evidence type="ECO:0000313" key="1">
    <source>
        <dbReference type="EMBL" id="RNB53527.1"/>
    </source>
</evidence>
<proteinExistence type="predicted"/>
<reference evidence="1 2" key="1">
    <citation type="submission" date="2018-10" db="EMBL/GenBank/DDBJ databases">
        <title>Phylogenomics of Brevibacillus.</title>
        <authorList>
            <person name="Dunlap C."/>
        </authorList>
    </citation>
    <scope>NUCLEOTIDE SEQUENCE [LARGE SCALE GENOMIC DNA]</scope>
    <source>
        <strain evidence="1 2">DSM 100115</strain>
    </source>
</reference>
<gene>
    <name evidence="1" type="ORF">EDM57_19730</name>
</gene>
<dbReference type="EMBL" id="RHHS01000048">
    <property type="protein sequence ID" value="RNB53527.1"/>
    <property type="molecule type" value="Genomic_DNA"/>
</dbReference>
<accession>A0A3M8ASH5</accession>
<dbReference type="AlphaFoldDB" id="A0A3M8ASH5"/>